<evidence type="ECO:0000256" key="4">
    <source>
        <dbReference type="PROSITE-ProRule" id="PRU00473"/>
    </source>
</evidence>
<dbReference type="SUPFAM" id="SSF49464">
    <property type="entry name" value="Carboxypeptidase regulatory domain-like"/>
    <property type="match status" value="1"/>
</dbReference>
<dbReference type="Gene3D" id="2.60.40.1120">
    <property type="entry name" value="Carboxypeptidase-like, regulatory domain"/>
    <property type="match status" value="1"/>
</dbReference>
<evidence type="ECO:0000256" key="5">
    <source>
        <dbReference type="SAM" id="SignalP"/>
    </source>
</evidence>
<keyword evidence="2 4" id="KW-0472">Membrane</keyword>
<dbReference type="Gene3D" id="3.30.1330.60">
    <property type="entry name" value="OmpA-like domain"/>
    <property type="match status" value="1"/>
</dbReference>
<feature type="signal peptide" evidence="5">
    <location>
        <begin position="1"/>
        <end position="21"/>
    </location>
</feature>
<sequence>MKKMKYIYIAFLMSLTLVSKGQYILNQADKQFKLYQYAKAKTLYEQAFKKKETLYTAKQLAISSEKNKEYEETEKWYAKALTFPDAGTDLLLAYAKALQNNSKYTEAKATYQQYIQKAGNIPKANQDLWLKSCDSALLWMANPKKVNIENISTINTNYTEYGAVKYKDGLVFVSDRVFPDNYTQKSKKSILRFDKGNYPDRNYYSWTGENYLKLLYADKDHQISAFPLNTETDYHIGMPTFSKDAKEVFFSLTRVAKDLTFDKTKLRIGTVNVEIYSARMQDDGTWTKPVAFPYNNINAYSVGDPFLMEDGKTLYFVSDMPGGKGGLDIYKTIRNNDGTWSKPENIEALNTSGDERTPYFLSEDVLYFSADGRIGMGDLDIYKAVHRNGTWQIQNMGYPYNTPQDDFAFSVEKLTGAWSGYFSSNRMKGKGSDDIYSFNEAIVPVLQNIYVKGIVYDERTRKPLNNAQVKITGADGLEKNITTNETGYYKFPLQENSNYNLKAQKTLFNERDTTFTTSDKSIDKDFFLSLIPVNKSFKVQNIYYDFDKDNIRPDAALELNKLVAILKEYPEMKVELGSHTDSRGPDIYNLDLSQRRARSAVNYIISKGINKDRITAKGYGETQLVNKCANGVKCTPDEHQLNRRTEIKILE</sequence>
<dbReference type="Pfam" id="PF13620">
    <property type="entry name" value="CarboxypepD_reg"/>
    <property type="match status" value="1"/>
</dbReference>
<dbReference type="InterPro" id="IPR006664">
    <property type="entry name" value="OMP_bac"/>
</dbReference>
<dbReference type="InterPro" id="IPR011990">
    <property type="entry name" value="TPR-like_helical_dom_sf"/>
</dbReference>
<gene>
    <name evidence="7" type="ORF">MMF97_13920</name>
</gene>
<dbReference type="SUPFAM" id="SSF48452">
    <property type="entry name" value="TPR-like"/>
    <property type="match status" value="1"/>
</dbReference>
<dbReference type="EMBL" id="JALGBH010000002">
    <property type="protein sequence ID" value="MCJ0743812.1"/>
    <property type="molecule type" value="Genomic_DNA"/>
</dbReference>
<evidence type="ECO:0000313" key="8">
    <source>
        <dbReference type="Proteomes" id="UP001165460"/>
    </source>
</evidence>
<evidence type="ECO:0000256" key="1">
    <source>
        <dbReference type="ARBA" id="ARBA00004442"/>
    </source>
</evidence>
<dbReference type="InterPro" id="IPR050330">
    <property type="entry name" value="Bact_OuterMem_StrucFunc"/>
</dbReference>
<name>A0ABS9ZZU6_9SPHI</name>
<dbReference type="SUPFAM" id="SSF103088">
    <property type="entry name" value="OmpA-like"/>
    <property type="match status" value="1"/>
</dbReference>
<keyword evidence="8" id="KW-1185">Reference proteome</keyword>
<evidence type="ECO:0000313" key="7">
    <source>
        <dbReference type="EMBL" id="MCJ0743812.1"/>
    </source>
</evidence>
<dbReference type="InterPro" id="IPR006665">
    <property type="entry name" value="OmpA-like"/>
</dbReference>
<protein>
    <submittedName>
        <fullName evidence="7">OmpA family protein</fullName>
    </submittedName>
</protein>
<evidence type="ECO:0000256" key="2">
    <source>
        <dbReference type="ARBA" id="ARBA00023136"/>
    </source>
</evidence>
<dbReference type="InterPro" id="IPR008969">
    <property type="entry name" value="CarboxyPept-like_regulatory"/>
</dbReference>
<dbReference type="Gene3D" id="1.25.40.10">
    <property type="entry name" value="Tetratricopeptide repeat domain"/>
    <property type="match status" value="1"/>
</dbReference>
<accession>A0ABS9ZZU6</accession>
<evidence type="ECO:0000259" key="6">
    <source>
        <dbReference type="PROSITE" id="PS51123"/>
    </source>
</evidence>
<dbReference type="PROSITE" id="PS51123">
    <property type="entry name" value="OMPA_2"/>
    <property type="match status" value="1"/>
</dbReference>
<dbReference type="PRINTS" id="PR01021">
    <property type="entry name" value="OMPADOMAIN"/>
</dbReference>
<dbReference type="Proteomes" id="UP001165460">
    <property type="component" value="Unassembled WGS sequence"/>
</dbReference>
<dbReference type="Pfam" id="PF07676">
    <property type="entry name" value="PD40"/>
    <property type="match status" value="1"/>
</dbReference>
<dbReference type="InterPro" id="IPR011659">
    <property type="entry name" value="WD40"/>
</dbReference>
<organism evidence="7 8">
    <name type="scientific">Pedobacter montanisoli</name>
    <dbReference type="NCBI Taxonomy" id="2923277"/>
    <lineage>
        <taxon>Bacteria</taxon>
        <taxon>Pseudomonadati</taxon>
        <taxon>Bacteroidota</taxon>
        <taxon>Sphingobacteriia</taxon>
        <taxon>Sphingobacteriales</taxon>
        <taxon>Sphingobacteriaceae</taxon>
        <taxon>Pedobacter</taxon>
    </lineage>
</organism>
<feature type="domain" description="OmpA-like" evidence="6">
    <location>
        <begin position="533"/>
        <end position="651"/>
    </location>
</feature>
<dbReference type="RefSeq" id="WP_243363127.1">
    <property type="nucleotide sequence ID" value="NZ_JALGBH010000002.1"/>
</dbReference>
<dbReference type="Pfam" id="PF00691">
    <property type="entry name" value="OmpA"/>
    <property type="match status" value="1"/>
</dbReference>
<dbReference type="CDD" id="cd15482">
    <property type="entry name" value="Sialidase_non-viral"/>
    <property type="match status" value="1"/>
</dbReference>
<dbReference type="PANTHER" id="PTHR30329:SF21">
    <property type="entry name" value="LIPOPROTEIN YIAD-RELATED"/>
    <property type="match status" value="1"/>
</dbReference>
<proteinExistence type="predicted"/>
<dbReference type="SUPFAM" id="SSF82171">
    <property type="entry name" value="DPP6 N-terminal domain-like"/>
    <property type="match status" value="1"/>
</dbReference>
<reference evidence="7" key="1">
    <citation type="submission" date="2022-03" db="EMBL/GenBank/DDBJ databases">
        <authorList>
            <person name="Woo C.Y."/>
        </authorList>
    </citation>
    <scope>NUCLEOTIDE SEQUENCE</scope>
    <source>
        <strain evidence="7">CYS-01</strain>
    </source>
</reference>
<dbReference type="CDD" id="cd07185">
    <property type="entry name" value="OmpA_C-like"/>
    <property type="match status" value="1"/>
</dbReference>
<keyword evidence="3" id="KW-0998">Cell outer membrane</keyword>
<keyword evidence="5" id="KW-0732">Signal</keyword>
<feature type="chain" id="PRO_5046309546" evidence="5">
    <location>
        <begin position="22"/>
        <end position="651"/>
    </location>
</feature>
<dbReference type="InterPro" id="IPR036737">
    <property type="entry name" value="OmpA-like_sf"/>
</dbReference>
<evidence type="ECO:0000256" key="3">
    <source>
        <dbReference type="ARBA" id="ARBA00023237"/>
    </source>
</evidence>
<comment type="subcellular location">
    <subcellularLocation>
        <location evidence="1">Cell outer membrane</location>
    </subcellularLocation>
</comment>
<comment type="caution">
    <text evidence="7">The sequence shown here is derived from an EMBL/GenBank/DDBJ whole genome shotgun (WGS) entry which is preliminary data.</text>
</comment>
<dbReference type="PANTHER" id="PTHR30329">
    <property type="entry name" value="STATOR ELEMENT OF FLAGELLAR MOTOR COMPLEX"/>
    <property type="match status" value="1"/>
</dbReference>